<dbReference type="VEuPathDB" id="VectorBase:HLOH_043216"/>
<sequence>MAVRAAMQALNNNSSQEIRYEKKWLRNCLIRISSLKAYKLLRKMKILKLPSINRLWQILKGIPCRFSFNKTALGCIGAQIKGKQGNSCCLTLVLDEMKDRKAVAFEESCLKMGGFIG</sequence>
<organism evidence="1 2">
    <name type="scientific">Haemaphysalis longicornis</name>
    <name type="common">Bush tick</name>
    <dbReference type="NCBI Taxonomy" id="44386"/>
    <lineage>
        <taxon>Eukaryota</taxon>
        <taxon>Metazoa</taxon>
        <taxon>Ecdysozoa</taxon>
        <taxon>Arthropoda</taxon>
        <taxon>Chelicerata</taxon>
        <taxon>Arachnida</taxon>
        <taxon>Acari</taxon>
        <taxon>Parasitiformes</taxon>
        <taxon>Ixodida</taxon>
        <taxon>Ixodoidea</taxon>
        <taxon>Ixodidae</taxon>
        <taxon>Haemaphysalinae</taxon>
        <taxon>Haemaphysalis</taxon>
    </lineage>
</organism>
<comment type="caution">
    <text evidence="1">The sequence shown here is derived from an EMBL/GenBank/DDBJ whole genome shotgun (WGS) entry which is preliminary data.</text>
</comment>
<keyword evidence="2" id="KW-1185">Reference proteome</keyword>
<gene>
    <name evidence="1" type="ORF">HPB48_027001</name>
</gene>
<evidence type="ECO:0000313" key="1">
    <source>
        <dbReference type="EMBL" id="KAH9384969.1"/>
    </source>
</evidence>
<evidence type="ECO:0000313" key="2">
    <source>
        <dbReference type="Proteomes" id="UP000821853"/>
    </source>
</evidence>
<reference evidence="1 2" key="1">
    <citation type="journal article" date="2020" name="Cell">
        <title>Large-Scale Comparative Analyses of Tick Genomes Elucidate Their Genetic Diversity and Vector Capacities.</title>
        <authorList>
            <consortium name="Tick Genome and Microbiome Consortium (TIGMIC)"/>
            <person name="Jia N."/>
            <person name="Wang J."/>
            <person name="Shi W."/>
            <person name="Du L."/>
            <person name="Sun Y."/>
            <person name="Zhan W."/>
            <person name="Jiang J.F."/>
            <person name="Wang Q."/>
            <person name="Zhang B."/>
            <person name="Ji P."/>
            <person name="Bell-Sakyi L."/>
            <person name="Cui X.M."/>
            <person name="Yuan T.T."/>
            <person name="Jiang B.G."/>
            <person name="Yang W.F."/>
            <person name="Lam T.T."/>
            <person name="Chang Q.C."/>
            <person name="Ding S.J."/>
            <person name="Wang X.J."/>
            <person name="Zhu J.G."/>
            <person name="Ruan X.D."/>
            <person name="Zhao L."/>
            <person name="Wei J.T."/>
            <person name="Ye R.Z."/>
            <person name="Que T.C."/>
            <person name="Du C.H."/>
            <person name="Zhou Y.H."/>
            <person name="Cheng J.X."/>
            <person name="Dai P.F."/>
            <person name="Guo W.B."/>
            <person name="Han X.H."/>
            <person name="Huang E.J."/>
            <person name="Li L.F."/>
            <person name="Wei W."/>
            <person name="Gao Y.C."/>
            <person name="Liu J.Z."/>
            <person name="Shao H.Z."/>
            <person name="Wang X."/>
            <person name="Wang C.C."/>
            <person name="Yang T.C."/>
            <person name="Huo Q.B."/>
            <person name="Li W."/>
            <person name="Chen H.Y."/>
            <person name="Chen S.E."/>
            <person name="Zhou L.G."/>
            <person name="Ni X.B."/>
            <person name="Tian J.H."/>
            <person name="Sheng Y."/>
            <person name="Liu T."/>
            <person name="Pan Y.S."/>
            <person name="Xia L.Y."/>
            <person name="Li J."/>
            <person name="Zhao F."/>
            <person name="Cao W.C."/>
        </authorList>
    </citation>
    <scope>NUCLEOTIDE SEQUENCE [LARGE SCALE GENOMIC DNA]</scope>
    <source>
        <strain evidence="1">HaeL-2018</strain>
    </source>
</reference>
<dbReference type="EMBL" id="JABSTR010003561">
    <property type="protein sequence ID" value="KAH9384969.1"/>
    <property type="molecule type" value="Genomic_DNA"/>
</dbReference>
<dbReference type="Proteomes" id="UP000821853">
    <property type="component" value="Unassembled WGS sequence"/>
</dbReference>
<proteinExistence type="predicted"/>
<dbReference type="AlphaFoldDB" id="A0A9J6HDA1"/>
<accession>A0A9J6HDA1</accession>
<protein>
    <submittedName>
        <fullName evidence="1">Uncharacterized protein</fullName>
    </submittedName>
</protein>
<name>A0A9J6HDA1_HAELO</name>